<feature type="binding site" evidence="5">
    <location>
        <begin position="233"/>
        <end position="235"/>
    </location>
    <ligand>
        <name>Mo-molybdopterin</name>
        <dbReference type="ChEBI" id="CHEBI:71302"/>
    </ligand>
</feature>
<sequence>MRHRIRSPHQPREWEVTDPRLAMDRRARRTFLRSMVGAGAALALPGCGRADEGKPLAEQLTEKEAITGYNNYYELGTGKTDPRRNADALAALIDRLSPWEFEVDGLVARPGRFSMDDLVGLQAPEERIYRMRCVEGWSMVIPWEGVPLKSLLDRVEPMADARFVRFETVYRRDDPLPGQTRAVLDWPYVEGLRLDEAMHPLTLLATGIYGEPLTPQNGAPVRLVVPWKYGFKGGKSLVRISLVHEQPTSSWTAAAPREYGFYANVNPNVDHPRWSQATERRIGEWGRRDTLMFNGYAEEVAHLYQGMDLKKHY</sequence>
<gene>
    <name evidence="5 7" type="primary">msrP</name>
    <name evidence="7" type="ORF">GM160_10375</name>
</gene>
<dbReference type="SUPFAM" id="SSF56524">
    <property type="entry name" value="Oxidoreductase molybdopterin-binding domain"/>
    <property type="match status" value="1"/>
</dbReference>
<keyword evidence="4 5" id="KW-0560">Oxidoreductase</keyword>
<dbReference type="GO" id="GO:0016672">
    <property type="term" value="F:oxidoreductase activity, acting on a sulfur group of donors, quinone or similar compound as acceptor"/>
    <property type="evidence" value="ECO:0007669"/>
    <property type="project" value="UniProtKB-UniRule"/>
</dbReference>
<comment type="PTM">
    <text evidence="5">Predicted to be exported by the Tat system. The position of the signal peptide cleavage has not been experimentally proven.</text>
</comment>
<dbReference type="NCBIfam" id="NF003767">
    <property type="entry name" value="PRK05363.1"/>
    <property type="match status" value="1"/>
</dbReference>
<keyword evidence="3 5" id="KW-0732">Signal</keyword>
<feature type="binding site" evidence="5">
    <location>
        <position position="70"/>
    </location>
    <ligand>
        <name>Mo-molybdopterin</name>
        <dbReference type="ChEBI" id="CHEBI:71302"/>
    </ligand>
</feature>
<evidence type="ECO:0000256" key="4">
    <source>
        <dbReference type="ARBA" id="ARBA00023002"/>
    </source>
</evidence>
<evidence type="ECO:0000256" key="1">
    <source>
        <dbReference type="ARBA" id="ARBA00022505"/>
    </source>
</evidence>
<evidence type="ECO:0000256" key="2">
    <source>
        <dbReference type="ARBA" id="ARBA00022723"/>
    </source>
</evidence>
<evidence type="ECO:0000256" key="3">
    <source>
        <dbReference type="ARBA" id="ARBA00022729"/>
    </source>
</evidence>
<feature type="binding site" evidence="5">
    <location>
        <position position="168"/>
    </location>
    <ligand>
        <name>Mo-molybdopterin</name>
        <dbReference type="ChEBI" id="CHEBI:71302"/>
    </ligand>
</feature>
<evidence type="ECO:0000313" key="7">
    <source>
        <dbReference type="EMBL" id="QGT79261.1"/>
    </source>
</evidence>
<dbReference type="InterPro" id="IPR006311">
    <property type="entry name" value="TAT_signal"/>
</dbReference>
<comment type="catalytic activity">
    <reaction evidence="5">
        <text>L-methionyl-[protein] + a quinone + H2O = L-methionyl-(R)-S-oxide-[protein] + a quinol</text>
        <dbReference type="Rhea" id="RHEA:51296"/>
        <dbReference type="Rhea" id="RHEA-COMP:12313"/>
        <dbReference type="Rhea" id="RHEA-COMP:12314"/>
        <dbReference type="ChEBI" id="CHEBI:15377"/>
        <dbReference type="ChEBI" id="CHEBI:16044"/>
        <dbReference type="ChEBI" id="CHEBI:24646"/>
        <dbReference type="ChEBI" id="CHEBI:45764"/>
        <dbReference type="ChEBI" id="CHEBI:132124"/>
    </reaction>
</comment>
<dbReference type="KEGG" id="ghl:GM160_10375"/>
<keyword evidence="2 5" id="KW-0479">Metal-binding</keyword>
<feature type="binding site" evidence="5">
    <location>
        <position position="222"/>
    </location>
    <ligand>
        <name>Mo-molybdopterin</name>
        <dbReference type="ChEBI" id="CHEBI:71302"/>
    </ligand>
</feature>
<reference evidence="7 8" key="1">
    <citation type="submission" date="2019-11" db="EMBL/GenBank/DDBJ databases">
        <authorList>
            <person name="Zhang J."/>
            <person name="Sun C."/>
        </authorList>
    </citation>
    <scope>NUCLEOTIDE SEQUENCE [LARGE SCALE GENOMIC DNA]</scope>
    <source>
        <strain evidence="8">sp2</strain>
    </source>
</reference>
<feature type="domain" description="Oxidoreductase molybdopterin-binding" evidence="6">
    <location>
        <begin position="97"/>
        <end position="251"/>
    </location>
</feature>
<evidence type="ECO:0000259" key="6">
    <source>
        <dbReference type="Pfam" id="PF00174"/>
    </source>
</evidence>
<dbReference type="Gene3D" id="3.90.420.10">
    <property type="entry name" value="Oxidoreductase, molybdopterin-binding domain"/>
    <property type="match status" value="1"/>
</dbReference>
<accession>A0A6I6D722</accession>
<dbReference type="GO" id="GO:0030091">
    <property type="term" value="P:protein repair"/>
    <property type="evidence" value="ECO:0007669"/>
    <property type="project" value="UniProtKB-UniRule"/>
</dbReference>
<dbReference type="PANTHER" id="PTHR43032:SF3">
    <property type="entry name" value="PROTEIN-METHIONINE-SULFOXIDE REDUCTASE CATALYTIC SUBUNIT MSRP"/>
    <property type="match status" value="1"/>
</dbReference>
<evidence type="ECO:0000256" key="5">
    <source>
        <dbReference type="HAMAP-Rule" id="MF_01206"/>
    </source>
</evidence>
<dbReference type="Pfam" id="PF00174">
    <property type="entry name" value="Oxidored_molyb"/>
    <property type="match status" value="1"/>
</dbReference>
<proteinExistence type="inferred from homology"/>
<dbReference type="EC" id="1.8.5.-" evidence="5"/>
<dbReference type="HAMAP" id="MF_01206">
    <property type="entry name" value="MsrP"/>
    <property type="match status" value="1"/>
</dbReference>
<protein>
    <recommendedName>
        <fullName evidence="5">Protein-methionine-sulfoxide reductase catalytic subunit MsrP</fullName>
        <ecNumber evidence="5">1.8.5.-</ecNumber>
    </recommendedName>
</protein>
<comment type="function">
    <text evidence="5">Part of the MsrPQ system that repairs oxidized periplasmic proteins containing methionine sulfoxide residues (Met-O), using respiratory chain electrons. Thus protects these proteins from oxidative-stress damage caused by reactive species of oxygen and chlorine generated by the host defense mechanisms. MsrPQ is essential for the maintenance of envelope integrity under bleach stress, rescuing a wide series of structurally unrelated periplasmic proteins from methionine oxidation. The catalytic subunit MsrP is non-stereospecific, being able to reduce both (R-) and (S-) diastereoisomers of methionine sulfoxide.</text>
</comment>
<comment type="similarity">
    <text evidence="5">Belongs to the MsrP family.</text>
</comment>
<dbReference type="InterPro" id="IPR022867">
    <property type="entry name" value="MsrP"/>
</dbReference>
<dbReference type="GO" id="GO:0046872">
    <property type="term" value="F:metal ion binding"/>
    <property type="evidence" value="ECO:0007669"/>
    <property type="project" value="UniProtKB-KW"/>
</dbReference>
<feature type="binding site" evidence="5">
    <location>
        <begin position="73"/>
        <end position="74"/>
    </location>
    <ligand>
        <name>Mo-molybdopterin</name>
        <dbReference type="ChEBI" id="CHEBI:71302"/>
    </ligand>
</feature>
<dbReference type="AlphaFoldDB" id="A0A6I6D722"/>
<evidence type="ECO:0000313" key="8">
    <source>
        <dbReference type="Proteomes" id="UP000427716"/>
    </source>
</evidence>
<dbReference type="RefSeq" id="WP_156574973.1">
    <property type="nucleotide sequence ID" value="NZ_CP046415.1"/>
</dbReference>
<dbReference type="PANTHER" id="PTHR43032">
    <property type="entry name" value="PROTEIN-METHIONINE-SULFOXIDE REDUCTASE"/>
    <property type="match status" value="1"/>
</dbReference>
<comment type="cofactor">
    <cofactor evidence="5">
        <name>Mo-molybdopterin</name>
        <dbReference type="ChEBI" id="CHEBI:71302"/>
    </cofactor>
    <text evidence="5">Binds 1 Mo-molybdopterin (Mo-MPT) cofactor per subunit.</text>
</comment>
<dbReference type="Proteomes" id="UP000427716">
    <property type="component" value="Chromosome"/>
</dbReference>
<feature type="binding site" evidence="5">
    <location>
        <position position="133"/>
    </location>
    <ligand>
        <name>Mo-molybdopterin</name>
        <dbReference type="ChEBI" id="CHEBI:71302"/>
    </ligand>
    <ligandPart>
        <name>Mo</name>
        <dbReference type="ChEBI" id="CHEBI:28685"/>
    </ligandPart>
</feature>
<dbReference type="PROSITE" id="PS51318">
    <property type="entry name" value="TAT"/>
    <property type="match status" value="1"/>
</dbReference>
<comment type="catalytic activity">
    <reaction evidence="5">
        <text>L-methionyl-[protein] + a quinone + H2O = L-methionyl-(S)-S-oxide-[protein] + a quinol</text>
        <dbReference type="Rhea" id="RHEA:51292"/>
        <dbReference type="Rhea" id="RHEA-COMP:12313"/>
        <dbReference type="Rhea" id="RHEA-COMP:12315"/>
        <dbReference type="ChEBI" id="CHEBI:15377"/>
        <dbReference type="ChEBI" id="CHEBI:16044"/>
        <dbReference type="ChEBI" id="CHEBI:24646"/>
        <dbReference type="ChEBI" id="CHEBI:44120"/>
        <dbReference type="ChEBI" id="CHEBI:132124"/>
    </reaction>
</comment>
<feature type="binding site" evidence="5">
    <location>
        <position position="217"/>
    </location>
    <ligand>
        <name>Mo-molybdopterin</name>
        <dbReference type="ChEBI" id="CHEBI:71302"/>
    </ligand>
</feature>
<name>A0A6I6D722_9GAMM</name>
<organism evidence="7 8">
    <name type="scientific">Guyparkeria halophila</name>
    <dbReference type="NCBI Taxonomy" id="47960"/>
    <lineage>
        <taxon>Bacteria</taxon>
        <taxon>Pseudomonadati</taxon>
        <taxon>Pseudomonadota</taxon>
        <taxon>Gammaproteobacteria</taxon>
        <taxon>Chromatiales</taxon>
        <taxon>Thioalkalibacteraceae</taxon>
        <taxon>Guyparkeria</taxon>
    </lineage>
</organism>
<keyword evidence="8" id="KW-1185">Reference proteome</keyword>
<dbReference type="InterPro" id="IPR000572">
    <property type="entry name" value="OxRdtase_Mopterin-bd_dom"/>
</dbReference>
<comment type="subunit">
    <text evidence="5">Heterodimer of a catalytic subunit (MsrP) and a heme-binding subunit (MsrQ).</text>
</comment>
<keyword evidence="1 5" id="KW-0500">Molybdenum</keyword>
<dbReference type="EMBL" id="CP046415">
    <property type="protein sequence ID" value="QGT79261.1"/>
    <property type="molecule type" value="Genomic_DNA"/>
</dbReference>
<dbReference type="InterPro" id="IPR036374">
    <property type="entry name" value="OxRdtase_Mopterin-bd_sf"/>
</dbReference>
<dbReference type="GO" id="GO:0043546">
    <property type="term" value="F:molybdopterin cofactor binding"/>
    <property type="evidence" value="ECO:0007669"/>
    <property type="project" value="UniProtKB-UniRule"/>
</dbReference>